<accession>A0AAW1SD18</accession>
<comment type="caution">
    <text evidence="1">The sequence shown here is derived from an EMBL/GenBank/DDBJ whole genome shotgun (WGS) entry which is preliminary data.</text>
</comment>
<dbReference type="AlphaFoldDB" id="A0AAW1SD18"/>
<proteinExistence type="predicted"/>
<evidence type="ECO:0000313" key="2">
    <source>
        <dbReference type="Proteomes" id="UP001445335"/>
    </source>
</evidence>
<dbReference type="EMBL" id="JALJOU010000006">
    <property type="protein sequence ID" value="KAK9843546.1"/>
    <property type="molecule type" value="Genomic_DNA"/>
</dbReference>
<protein>
    <submittedName>
        <fullName evidence="1">Uncharacterized protein</fullName>
    </submittedName>
</protein>
<name>A0AAW1SD18_9CHLO</name>
<gene>
    <name evidence="1" type="ORF">WJX81_008149</name>
</gene>
<sequence length="138" mass="15887">MDNSVQKLKKQLAICRGDLAAALKREEQLQAEVDSLLRARQADAALQCWEPAVIQKAHERVVSQQPVQSEWRLRTLREALRDNKVFRESKARSLRSTNERLDAEDAHLHAYVARYGGAWKSYRPHQRRSADNKDGVRA</sequence>
<organism evidence="1 2">
    <name type="scientific">Elliptochloris bilobata</name>
    <dbReference type="NCBI Taxonomy" id="381761"/>
    <lineage>
        <taxon>Eukaryota</taxon>
        <taxon>Viridiplantae</taxon>
        <taxon>Chlorophyta</taxon>
        <taxon>core chlorophytes</taxon>
        <taxon>Trebouxiophyceae</taxon>
        <taxon>Trebouxiophyceae incertae sedis</taxon>
        <taxon>Elliptochloris clade</taxon>
        <taxon>Elliptochloris</taxon>
    </lineage>
</organism>
<reference evidence="1 2" key="1">
    <citation type="journal article" date="2024" name="Nat. Commun.">
        <title>Phylogenomics reveals the evolutionary origins of lichenization in chlorophyte algae.</title>
        <authorList>
            <person name="Puginier C."/>
            <person name="Libourel C."/>
            <person name="Otte J."/>
            <person name="Skaloud P."/>
            <person name="Haon M."/>
            <person name="Grisel S."/>
            <person name="Petersen M."/>
            <person name="Berrin J.G."/>
            <person name="Delaux P.M."/>
            <person name="Dal Grande F."/>
            <person name="Keller J."/>
        </authorList>
    </citation>
    <scope>NUCLEOTIDE SEQUENCE [LARGE SCALE GENOMIC DNA]</scope>
    <source>
        <strain evidence="1 2">SAG 245.80</strain>
    </source>
</reference>
<keyword evidence="2" id="KW-1185">Reference proteome</keyword>
<evidence type="ECO:0000313" key="1">
    <source>
        <dbReference type="EMBL" id="KAK9843546.1"/>
    </source>
</evidence>
<dbReference type="Proteomes" id="UP001445335">
    <property type="component" value="Unassembled WGS sequence"/>
</dbReference>